<evidence type="ECO:0000313" key="5">
    <source>
        <dbReference type="Proteomes" id="UP000322876"/>
    </source>
</evidence>
<feature type="transmembrane region" description="Helical" evidence="1">
    <location>
        <begin position="477"/>
        <end position="501"/>
    </location>
</feature>
<dbReference type="InterPro" id="IPR055396">
    <property type="entry name" value="DUF7088"/>
</dbReference>
<dbReference type="EMBL" id="VFJB01000005">
    <property type="protein sequence ID" value="KAA0257995.1"/>
    <property type="molecule type" value="Genomic_DNA"/>
</dbReference>
<dbReference type="RefSeq" id="WP_149266316.1">
    <property type="nucleotide sequence ID" value="NZ_VFJB01000005.1"/>
</dbReference>
<name>A0A5A8F4H7_9BACT</name>
<reference evidence="4 5" key="1">
    <citation type="submission" date="2019-06" db="EMBL/GenBank/DDBJ databases">
        <title>Genomic insights into carbon and energy metabolism of Deferribacter autotrophicus revealed new metabolic traits in the phylum Deferribacteres.</title>
        <authorList>
            <person name="Slobodkin A.I."/>
            <person name="Slobodkina G.B."/>
            <person name="Allioux M."/>
            <person name="Alain K."/>
            <person name="Jebbar M."/>
            <person name="Shadrin V."/>
            <person name="Kublanov I.V."/>
            <person name="Toshchakov S.V."/>
            <person name="Bonch-Osmolovskaya E.A."/>
        </authorList>
    </citation>
    <scope>NUCLEOTIDE SEQUENCE [LARGE SCALE GENOMIC DNA]</scope>
    <source>
        <strain evidence="4 5">SL50</strain>
    </source>
</reference>
<organism evidence="4 5">
    <name type="scientific">Deferribacter autotrophicus</name>
    <dbReference type="NCBI Taxonomy" id="500465"/>
    <lineage>
        <taxon>Bacteria</taxon>
        <taxon>Pseudomonadati</taxon>
        <taxon>Deferribacterota</taxon>
        <taxon>Deferribacteres</taxon>
        <taxon>Deferribacterales</taxon>
        <taxon>Deferribacteraceae</taxon>
        <taxon>Deferribacter</taxon>
    </lineage>
</organism>
<feature type="domain" description="DUF7088" evidence="3">
    <location>
        <begin position="34"/>
        <end position="136"/>
    </location>
</feature>
<keyword evidence="1" id="KW-0812">Transmembrane</keyword>
<dbReference type="Proteomes" id="UP000322876">
    <property type="component" value="Unassembled WGS sequence"/>
</dbReference>
<feature type="domain" description="ABC-type uncharacterised transport system" evidence="2">
    <location>
        <begin position="173"/>
        <end position="448"/>
    </location>
</feature>
<evidence type="ECO:0000313" key="4">
    <source>
        <dbReference type="EMBL" id="KAA0257995.1"/>
    </source>
</evidence>
<evidence type="ECO:0000259" key="2">
    <source>
        <dbReference type="Pfam" id="PF09822"/>
    </source>
</evidence>
<accession>A0A5A8F4H7</accession>
<protein>
    <submittedName>
        <fullName evidence="4">Uncharacterized protein</fullName>
    </submittedName>
</protein>
<dbReference type="Pfam" id="PF09822">
    <property type="entry name" value="ABC_transp_aux"/>
    <property type="match status" value="1"/>
</dbReference>
<sequence length="508" mass="57966">MRVRRWINLVSVIIIVIFLNLIAVRYYYKIDLTENKVYTVSEATKKILFRLRSPLNVKVIVSDDIPSPYNTSVRFFLDVLNEYKSVAADKVKIDIIQDAPQIIEKAANLYGIPPVQVNAIESDSLQIKKIYMGAVLIYEDKTETIPVIANIRVPEYELTSLIKRMSSEKEKYVAIIDAGKSANPYSNMRTVFEALSKNYKVESVKIEKGKLIDKKYDVAILVSPIEELKPEEVYPIEEFLFSGKSVILAVDKVDGAVQSGYAFKKETGLEKFFSKNGVNLTDNLVFDANATLINVSRNAGGFIITTAVKYPFFPEVINFNRELMITKGLSAVNMIFPTEIKIDKKDHLIVTPIMFSSEKAGFEKEPYNVSLDRQYDLNDFKYSKIPLAFMLEGKFVSEFKKPLNEYKDNFRKEGEGKLILIADGEMFKDDYIVSGDNLKFMQNLVDFLLSDPELLELRGKVVRFHPIKIDNPANAVLLKYVILFAPPLFVIIIGFVIIRIFGKRRVRL</sequence>
<dbReference type="AlphaFoldDB" id="A0A5A8F4H7"/>
<evidence type="ECO:0000259" key="3">
    <source>
        <dbReference type="Pfam" id="PF23357"/>
    </source>
</evidence>
<keyword evidence="1" id="KW-1133">Transmembrane helix</keyword>
<dbReference type="OrthoDB" id="9777219at2"/>
<gene>
    <name evidence="4" type="ORF">FHQ18_06270</name>
</gene>
<comment type="caution">
    <text evidence="4">The sequence shown here is derived from an EMBL/GenBank/DDBJ whole genome shotgun (WGS) entry which is preliminary data.</text>
</comment>
<keyword evidence="1" id="KW-0472">Membrane</keyword>
<dbReference type="Pfam" id="PF23357">
    <property type="entry name" value="DUF7088"/>
    <property type="match status" value="1"/>
</dbReference>
<keyword evidence="5" id="KW-1185">Reference proteome</keyword>
<proteinExistence type="predicted"/>
<dbReference type="InterPro" id="IPR019196">
    <property type="entry name" value="ABC_transp_unknown"/>
</dbReference>
<evidence type="ECO:0000256" key="1">
    <source>
        <dbReference type="SAM" id="Phobius"/>
    </source>
</evidence>
<feature type="transmembrane region" description="Helical" evidence="1">
    <location>
        <begin position="7"/>
        <end position="28"/>
    </location>
</feature>